<accession>A0AAN5IA41</accession>
<keyword evidence="3" id="KW-1185">Reference proteome</keyword>
<evidence type="ECO:0000256" key="1">
    <source>
        <dbReference type="SAM" id="MobiDB-lite"/>
    </source>
</evidence>
<gene>
    <name evidence="2" type="ORF">PMAYCL1PPCAC_28543</name>
</gene>
<proteinExistence type="predicted"/>
<name>A0AAN5IA41_9BILA</name>
<evidence type="ECO:0000313" key="2">
    <source>
        <dbReference type="EMBL" id="GMR58348.1"/>
    </source>
</evidence>
<protein>
    <submittedName>
        <fullName evidence="2">Uncharacterized protein</fullName>
    </submittedName>
</protein>
<sequence>NQVDIPMTNSKGMPRDNQLFFIPWEIVDRQEMYRKHLNYVDLNMDDVPDCIQPKANTDIGRRTWTIEMNANLSEAKPDEHPRSQKRSKNYWRRDTTQKTDNFRVDTVPGFTGALVKKIINACAEIMEHELAHSERGEHLFTDDLLLLVYRHVLLQALRNPFLLIFNEEEWEATTQGFNDPKKPVMFTDFEKMIGLSSVGSSISFLFGAHEKIHNTNQTLKLPDTLA</sequence>
<evidence type="ECO:0000313" key="3">
    <source>
        <dbReference type="Proteomes" id="UP001328107"/>
    </source>
</evidence>
<organism evidence="2 3">
    <name type="scientific">Pristionchus mayeri</name>
    <dbReference type="NCBI Taxonomy" id="1317129"/>
    <lineage>
        <taxon>Eukaryota</taxon>
        <taxon>Metazoa</taxon>
        <taxon>Ecdysozoa</taxon>
        <taxon>Nematoda</taxon>
        <taxon>Chromadorea</taxon>
        <taxon>Rhabditida</taxon>
        <taxon>Rhabditina</taxon>
        <taxon>Diplogasteromorpha</taxon>
        <taxon>Diplogasteroidea</taxon>
        <taxon>Neodiplogasteridae</taxon>
        <taxon>Pristionchus</taxon>
    </lineage>
</organism>
<comment type="caution">
    <text evidence="2">The sequence shown here is derived from an EMBL/GenBank/DDBJ whole genome shotgun (WGS) entry which is preliminary data.</text>
</comment>
<reference evidence="3" key="1">
    <citation type="submission" date="2022-10" db="EMBL/GenBank/DDBJ databases">
        <title>Genome assembly of Pristionchus species.</title>
        <authorList>
            <person name="Yoshida K."/>
            <person name="Sommer R.J."/>
        </authorList>
    </citation>
    <scope>NUCLEOTIDE SEQUENCE [LARGE SCALE GENOMIC DNA]</scope>
    <source>
        <strain evidence="3">RS5460</strain>
    </source>
</reference>
<dbReference type="Proteomes" id="UP001328107">
    <property type="component" value="Unassembled WGS sequence"/>
</dbReference>
<dbReference type="AlphaFoldDB" id="A0AAN5IA41"/>
<dbReference type="EMBL" id="BTRK01000006">
    <property type="protein sequence ID" value="GMR58348.1"/>
    <property type="molecule type" value="Genomic_DNA"/>
</dbReference>
<feature type="non-terminal residue" evidence="2">
    <location>
        <position position="1"/>
    </location>
</feature>
<feature type="non-terminal residue" evidence="2">
    <location>
        <position position="226"/>
    </location>
</feature>
<feature type="region of interest" description="Disordered" evidence="1">
    <location>
        <begin position="71"/>
        <end position="94"/>
    </location>
</feature>